<dbReference type="OrthoDB" id="8732661at2"/>
<dbReference type="CDD" id="cd02012">
    <property type="entry name" value="TPP_TK"/>
    <property type="match status" value="1"/>
</dbReference>
<comment type="similarity">
    <text evidence="2">Belongs to the transketolase family.</text>
</comment>
<dbReference type="RefSeq" id="WP_014445779.1">
    <property type="nucleotide sequence ID" value="NC_017093.1"/>
</dbReference>
<dbReference type="KEGG" id="ams:AMIS_56710"/>
<reference evidence="5 6" key="1">
    <citation type="submission" date="2012-02" db="EMBL/GenBank/DDBJ databases">
        <title>Complete genome sequence of Actinoplanes missouriensis 431 (= NBRC 102363).</title>
        <authorList>
            <person name="Ohnishi Y."/>
            <person name="Ishikawa J."/>
            <person name="Sekine M."/>
            <person name="Hosoyama A."/>
            <person name="Harada T."/>
            <person name="Narita H."/>
            <person name="Hata T."/>
            <person name="Konno Y."/>
            <person name="Tutikane K."/>
            <person name="Fujita N."/>
            <person name="Horinouchi S."/>
            <person name="Hayakawa M."/>
        </authorList>
    </citation>
    <scope>NUCLEOTIDE SEQUENCE [LARGE SCALE GENOMIC DNA]</scope>
    <source>
        <strain evidence="6">ATCC 14538 / DSM 43046 / CBS 188.64 / JCM 3121 / NBRC 102363 / NCIMB 12654 / NRRL B-3342 / UNCC 431</strain>
    </source>
</reference>
<dbReference type="InterPro" id="IPR029061">
    <property type="entry name" value="THDP-binding"/>
</dbReference>
<dbReference type="EMBL" id="AP012319">
    <property type="protein sequence ID" value="BAL90891.1"/>
    <property type="molecule type" value="Genomic_DNA"/>
</dbReference>
<comment type="cofactor">
    <cofactor evidence="1">
        <name>thiamine diphosphate</name>
        <dbReference type="ChEBI" id="CHEBI:58937"/>
    </cofactor>
</comment>
<evidence type="ECO:0000313" key="6">
    <source>
        <dbReference type="Proteomes" id="UP000007882"/>
    </source>
</evidence>
<dbReference type="GO" id="GO:0000287">
    <property type="term" value="F:magnesium ion binding"/>
    <property type="evidence" value="ECO:0007669"/>
    <property type="project" value="UniProtKB-ARBA"/>
</dbReference>
<gene>
    <name evidence="5" type="ordered locus">AMIS_56710</name>
</gene>
<name>I0HD04_ACTM4</name>
<keyword evidence="6" id="KW-1185">Reference proteome</keyword>
<evidence type="ECO:0000256" key="3">
    <source>
        <dbReference type="ARBA" id="ARBA00023052"/>
    </source>
</evidence>
<organism evidence="5 6">
    <name type="scientific">Actinoplanes missouriensis (strain ATCC 14538 / DSM 43046 / CBS 188.64 / JCM 3121 / NBRC 102363 / NCIMB 12654 / NRRL B-3342 / UNCC 431)</name>
    <dbReference type="NCBI Taxonomy" id="512565"/>
    <lineage>
        <taxon>Bacteria</taxon>
        <taxon>Bacillati</taxon>
        <taxon>Actinomycetota</taxon>
        <taxon>Actinomycetes</taxon>
        <taxon>Micromonosporales</taxon>
        <taxon>Micromonosporaceae</taxon>
        <taxon>Actinoplanes</taxon>
    </lineage>
</organism>
<dbReference type="Gene3D" id="3.40.50.970">
    <property type="match status" value="1"/>
</dbReference>
<evidence type="ECO:0000256" key="1">
    <source>
        <dbReference type="ARBA" id="ARBA00001964"/>
    </source>
</evidence>
<evidence type="ECO:0000256" key="2">
    <source>
        <dbReference type="ARBA" id="ARBA00007131"/>
    </source>
</evidence>
<dbReference type="HOGENOM" id="CLU_009227_4_1_11"/>
<dbReference type="PANTHER" id="PTHR47514">
    <property type="entry name" value="TRANSKETOLASE N-TERMINAL SECTION-RELATED"/>
    <property type="match status" value="1"/>
</dbReference>
<dbReference type="PATRIC" id="fig|512565.3.peg.5668"/>
<accession>I0HD04</accession>
<dbReference type="Proteomes" id="UP000007882">
    <property type="component" value="Chromosome"/>
</dbReference>
<evidence type="ECO:0000259" key="4">
    <source>
        <dbReference type="Pfam" id="PF00456"/>
    </source>
</evidence>
<dbReference type="SUPFAM" id="SSF52518">
    <property type="entry name" value="Thiamin diphosphate-binding fold (THDP-binding)"/>
    <property type="match status" value="1"/>
</dbReference>
<keyword evidence="3" id="KW-0786">Thiamine pyrophosphate</keyword>
<feature type="domain" description="Transketolase N-terminal" evidence="4">
    <location>
        <begin position="6"/>
        <end position="262"/>
    </location>
</feature>
<dbReference type="AlphaFoldDB" id="I0HD04"/>
<sequence length="269" mass="29372">MDSLSLARAVRAHVLRMTSTGRSSHVGSALSCADLLAVLYAGVLRVDPEHPEWPDRDRVIMSKGHAGAALYAVLAESGFFDAAVLHRHYQNGSFLSGHVSHVGIPGVEFSTGSLGHGLPVGAGLAWRARQTGREWRTYVLLGDGECDEGSVWEAAMFAGHHELATLVAIVDYNRMQSLGTTDETLRLEPFADKWRSFGWDVVEADGHHHAELLPALRVPRTTERARPRCVLAHTVKGKGVSFMENQVLWHYRPPSAEELERALAEVGAG</sequence>
<dbReference type="eggNOG" id="COG3959">
    <property type="taxonomic scope" value="Bacteria"/>
</dbReference>
<protein>
    <submittedName>
        <fullName evidence="5">Putative transketolase N-terminal part</fullName>
    </submittedName>
</protein>
<dbReference type="PANTHER" id="PTHR47514:SF1">
    <property type="entry name" value="TRANSKETOLASE N-TERMINAL SECTION-RELATED"/>
    <property type="match status" value="1"/>
</dbReference>
<evidence type="ECO:0000313" key="5">
    <source>
        <dbReference type="EMBL" id="BAL90891.1"/>
    </source>
</evidence>
<dbReference type="InterPro" id="IPR005474">
    <property type="entry name" value="Transketolase_N"/>
</dbReference>
<dbReference type="Pfam" id="PF00456">
    <property type="entry name" value="Transketolase_N"/>
    <property type="match status" value="1"/>
</dbReference>
<proteinExistence type="inferred from homology"/>
<dbReference type="STRING" id="512565.AMIS_56710"/>